<dbReference type="KEGG" id="gso:PH603_06630"/>
<dbReference type="NCBIfam" id="NF005703">
    <property type="entry name" value="PRK07515.1"/>
    <property type="match status" value="1"/>
</dbReference>
<protein>
    <submittedName>
        <fullName evidence="5">Beta-ketoacyl-ACP synthase III</fullName>
    </submittedName>
</protein>
<dbReference type="CDD" id="cd00830">
    <property type="entry name" value="KAS_III"/>
    <property type="match status" value="1"/>
</dbReference>
<organism evidence="5 6">
    <name type="scientific">Gimibacter soli</name>
    <dbReference type="NCBI Taxonomy" id="3024400"/>
    <lineage>
        <taxon>Bacteria</taxon>
        <taxon>Pseudomonadati</taxon>
        <taxon>Pseudomonadota</taxon>
        <taxon>Alphaproteobacteria</taxon>
        <taxon>Kordiimonadales</taxon>
        <taxon>Temperatibacteraceae</taxon>
        <taxon>Gimibacter</taxon>
    </lineage>
</organism>
<dbReference type="EMBL" id="CP116805">
    <property type="protein sequence ID" value="WCL55433.1"/>
    <property type="molecule type" value="Genomic_DNA"/>
</dbReference>
<dbReference type="Proteomes" id="UP001217500">
    <property type="component" value="Chromosome"/>
</dbReference>
<gene>
    <name evidence="5" type="ORF">PH603_06630</name>
</gene>
<evidence type="ECO:0000313" key="6">
    <source>
        <dbReference type="Proteomes" id="UP001217500"/>
    </source>
</evidence>
<feature type="domain" description="Beta-ketoacyl-[acyl-carrier-protein] synthase III N-terminal" evidence="4">
    <location>
        <begin position="154"/>
        <end position="220"/>
    </location>
</feature>
<evidence type="ECO:0000259" key="3">
    <source>
        <dbReference type="Pfam" id="PF08541"/>
    </source>
</evidence>
<keyword evidence="6" id="KW-1185">Reference proteome</keyword>
<evidence type="ECO:0000256" key="1">
    <source>
        <dbReference type="ARBA" id="ARBA00022679"/>
    </source>
</evidence>
<dbReference type="PANTHER" id="PTHR34069">
    <property type="entry name" value="3-OXOACYL-[ACYL-CARRIER-PROTEIN] SYNTHASE 3"/>
    <property type="match status" value="1"/>
</dbReference>
<dbReference type="RefSeq" id="WP_289505244.1">
    <property type="nucleotide sequence ID" value="NZ_CP116805.1"/>
</dbReference>
<accession>A0AAE9XQI0</accession>
<dbReference type="AlphaFoldDB" id="A0AAE9XQI0"/>
<dbReference type="InterPro" id="IPR016039">
    <property type="entry name" value="Thiolase-like"/>
</dbReference>
<dbReference type="InterPro" id="IPR013747">
    <property type="entry name" value="ACP_syn_III_C"/>
</dbReference>
<name>A0AAE9XQI0_9PROT</name>
<evidence type="ECO:0000256" key="2">
    <source>
        <dbReference type="ARBA" id="ARBA00023315"/>
    </source>
</evidence>
<dbReference type="GO" id="GO:0044550">
    <property type="term" value="P:secondary metabolite biosynthetic process"/>
    <property type="evidence" value="ECO:0007669"/>
    <property type="project" value="TreeGrafter"/>
</dbReference>
<dbReference type="SUPFAM" id="SSF53901">
    <property type="entry name" value="Thiolase-like"/>
    <property type="match status" value="1"/>
</dbReference>
<dbReference type="Pfam" id="PF08541">
    <property type="entry name" value="ACP_syn_III_C"/>
    <property type="match status" value="1"/>
</dbReference>
<dbReference type="Pfam" id="PF08545">
    <property type="entry name" value="ACP_syn_III"/>
    <property type="match status" value="1"/>
</dbReference>
<sequence>MVDVVITGTGLHVPAAAITNEELVAAFNAHVDQYNAEHAADIDAGLTPAKQYSSAEFIEKASGIKKRHLVEVGGVMDLDRLLSRCPEGAHGTTEEPALQARMALDAAKQAIAQAGLQPGDIDQIICGTALLQRSFPAIAVEVQHHLGIEGGSAYDMVMGCSSATYALIAAVNSIKSGAAKRVLMINPEIFSTLVNYRDRDSHFIFGDIATAVVLERADLAEGRDHWKVLNTRSFTQYSNNIRSNYGPFTRLDDGSMMRKDMFFVQEGRKVFKELLPIVTDFISKQLADNGLTVSDLARMWLHQANINMNMYAAKKLLGREPEPNEAPTVLDEYGNTAGAGSVVAFHKHRADLPKGAKGIICSFGAGYSIGSLIVERG</sequence>
<proteinExistence type="predicted"/>
<feature type="domain" description="Beta-ketoacyl-[acyl-carrier-protein] synthase III C-terminal" evidence="3">
    <location>
        <begin position="286"/>
        <end position="375"/>
    </location>
</feature>
<dbReference type="InterPro" id="IPR013751">
    <property type="entry name" value="ACP_syn_III_N"/>
</dbReference>
<keyword evidence="2" id="KW-0012">Acyltransferase</keyword>
<evidence type="ECO:0000259" key="4">
    <source>
        <dbReference type="Pfam" id="PF08545"/>
    </source>
</evidence>
<dbReference type="PANTHER" id="PTHR34069:SF2">
    <property type="entry name" value="BETA-KETOACYL-[ACYL-CARRIER-PROTEIN] SYNTHASE III"/>
    <property type="match status" value="1"/>
</dbReference>
<keyword evidence="1" id="KW-0808">Transferase</keyword>
<reference evidence="5" key="1">
    <citation type="submission" date="2023-01" db="EMBL/GenBank/DDBJ databases">
        <title>The genome sequence of Kordiimonadaceae bacterium 6D33.</title>
        <authorList>
            <person name="Liu Y."/>
        </authorList>
    </citation>
    <scope>NUCLEOTIDE SEQUENCE</scope>
    <source>
        <strain evidence="5">6D33</strain>
    </source>
</reference>
<evidence type="ECO:0000313" key="5">
    <source>
        <dbReference type="EMBL" id="WCL55433.1"/>
    </source>
</evidence>
<dbReference type="GO" id="GO:0004315">
    <property type="term" value="F:3-oxoacyl-[acyl-carrier-protein] synthase activity"/>
    <property type="evidence" value="ECO:0007669"/>
    <property type="project" value="InterPro"/>
</dbReference>
<dbReference type="Gene3D" id="3.40.47.10">
    <property type="match status" value="2"/>
</dbReference>
<dbReference type="GO" id="GO:0006633">
    <property type="term" value="P:fatty acid biosynthetic process"/>
    <property type="evidence" value="ECO:0007669"/>
    <property type="project" value="InterPro"/>
</dbReference>